<dbReference type="InterPro" id="IPR014729">
    <property type="entry name" value="Rossmann-like_a/b/a_fold"/>
</dbReference>
<dbReference type="PRINTS" id="PR00096">
    <property type="entry name" value="GATASE"/>
</dbReference>
<dbReference type="InterPro" id="IPR004739">
    <property type="entry name" value="GMP_synth_GATase"/>
</dbReference>
<gene>
    <name evidence="9" type="ORF">GIL414_LOCUS42352</name>
</gene>
<dbReference type="InterPro" id="IPR025777">
    <property type="entry name" value="GMPS_ATP_PPase_dom"/>
</dbReference>
<evidence type="ECO:0000256" key="4">
    <source>
        <dbReference type="ARBA" id="ARBA00022755"/>
    </source>
</evidence>
<dbReference type="Gene3D" id="3.40.50.880">
    <property type="match status" value="1"/>
</dbReference>
<evidence type="ECO:0000256" key="2">
    <source>
        <dbReference type="ARBA" id="ARBA00022741"/>
    </source>
</evidence>
<dbReference type="AlphaFoldDB" id="A0A8S3A1G6"/>
<dbReference type="NCBIfam" id="TIGR00888">
    <property type="entry name" value="guaA_Nterm"/>
    <property type="match status" value="1"/>
</dbReference>
<evidence type="ECO:0000256" key="7">
    <source>
        <dbReference type="PROSITE-ProRule" id="PRU00886"/>
    </source>
</evidence>
<accession>A0A8S3A1G6</accession>
<dbReference type="GO" id="GO:0005829">
    <property type="term" value="C:cytosol"/>
    <property type="evidence" value="ECO:0007669"/>
    <property type="project" value="TreeGrafter"/>
</dbReference>
<dbReference type="PANTHER" id="PTHR11922:SF2">
    <property type="entry name" value="GMP SYNTHASE [GLUTAMINE-HYDROLYZING]"/>
    <property type="match status" value="1"/>
</dbReference>
<keyword evidence="6" id="KW-0315">Glutamine amidotransferase</keyword>
<keyword evidence="4 7" id="KW-0658">Purine biosynthesis</keyword>
<dbReference type="InterPro" id="IPR017926">
    <property type="entry name" value="GATASE"/>
</dbReference>
<dbReference type="PROSITE" id="PS51553">
    <property type="entry name" value="GMPS_ATP_PPASE"/>
    <property type="match status" value="1"/>
</dbReference>
<dbReference type="EMBL" id="CAJOBJ010122486">
    <property type="protein sequence ID" value="CAF4682883.1"/>
    <property type="molecule type" value="Genomic_DNA"/>
</dbReference>
<feature type="binding site" evidence="7">
    <location>
        <begin position="232"/>
        <end position="238"/>
    </location>
    <ligand>
        <name>ATP</name>
        <dbReference type="ChEBI" id="CHEBI:30616"/>
    </ligand>
</feature>
<evidence type="ECO:0000313" key="10">
    <source>
        <dbReference type="Proteomes" id="UP000681720"/>
    </source>
</evidence>
<keyword evidence="3 7" id="KW-0332">GMP biosynthesis</keyword>
<evidence type="ECO:0000313" key="9">
    <source>
        <dbReference type="EMBL" id="CAF4682883.1"/>
    </source>
</evidence>
<dbReference type="Proteomes" id="UP000681720">
    <property type="component" value="Unassembled WGS sequence"/>
</dbReference>
<keyword evidence="2 7" id="KW-0547">Nucleotide-binding</keyword>
<dbReference type="Gene3D" id="3.40.50.620">
    <property type="entry name" value="HUPs"/>
    <property type="match status" value="1"/>
</dbReference>
<keyword evidence="5 7" id="KW-0067">ATP-binding</keyword>
<feature type="domain" description="GMPS ATP-PPase" evidence="8">
    <location>
        <begin position="205"/>
        <end position="254"/>
    </location>
</feature>
<evidence type="ECO:0000259" key="8">
    <source>
        <dbReference type="PROSITE" id="PS51553"/>
    </source>
</evidence>
<dbReference type="SUPFAM" id="SSF52317">
    <property type="entry name" value="Class I glutamine amidotransferase-like"/>
    <property type="match status" value="1"/>
</dbReference>
<keyword evidence="1" id="KW-0436">Ligase</keyword>
<sequence>MAETLQPNANEYDKVAILDAGSQYAKVIDRRIRELSVYSELIPLQTSVTELLSRKYKAIIISGSPGSVNDPNPVHYDPKLFDCGLPILGICYGLQMLNKQRGGTIVRQAVREDGQFQVELNQTECPLFKDMNKLENVLLTHGDSIEKLGENLLVVGKSESFIVACADKEKPIYGLQFHPEVDLTDNGMQIFKNFLFDIAHCQPSFTMGSRIEEAFTYIRSFVKGQIVFILCSGGVDSSVCAALLTRALPTEQVK</sequence>
<evidence type="ECO:0000256" key="1">
    <source>
        <dbReference type="ARBA" id="ARBA00022598"/>
    </source>
</evidence>
<dbReference type="SUPFAM" id="SSF52402">
    <property type="entry name" value="Adenine nucleotide alpha hydrolases-like"/>
    <property type="match status" value="1"/>
</dbReference>
<name>A0A8S3A1G6_9BILA</name>
<evidence type="ECO:0000256" key="3">
    <source>
        <dbReference type="ARBA" id="ARBA00022749"/>
    </source>
</evidence>
<dbReference type="InterPro" id="IPR029062">
    <property type="entry name" value="Class_I_gatase-like"/>
</dbReference>
<dbReference type="PROSITE" id="PS51273">
    <property type="entry name" value="GATASE_TYPE_1"/>
    <property type="match status" value="1"/>
</dbReference>
<organism evidence="9 10">
    <name type="scientific">Rotaria magnacalcarata</name>
    <dbReference type="NCBI Taxonomy" id="392030"/>
    <lineage>
        <taxon>Eukaryota</taxon>
        <taxon>Metazoa</taxon>
        <taxon>Spiralia</taxon>
        <taxon>Gnathifera</taxon>
        <taxon>Rotifera</taxon>
        <taxon>Eurotatoria</taxon>
        <taxon>Bdelloidea</taxon>
        <taxon>Philodinida</taxon>
        <taxon>Philodinidae</taxon>
        <taxon>Rotaria</taxon>
    </lineage>
</organism>
<dbReference type="Pfam" id="PF00117">
    <property type="entry name" value="GATase"/>
    <property type="match status" value="1"/>
</dbReference>
<comment type="caution">
    <text evidence="9">The sequence shown here is derived from an EMBL/GenBank/DDBJ whole genome shotgun (WGS) entry which is preliminary data.</text>
</comment>
<dbReference type="GO" id="GO:0003921">
    <property type="term" value="F:GMP synthase activity"/>
    <property type="evidence" value="ECO:0007669"/>
    <property type="project" value="InterPro"/>
</dbReference>
<proteinExistence type="predicted"/>
<dbReference type="GO" id="GO:0005524">
    <property type="term" value="F:ATP binding"/>
    <property type="evidence" value="ECO:0007669"/>
    <property type="project" value="UniProtKB-UniRule"/>
</dbReference>
<dbReference type="PRINTS" id="PR00097">
    <property type="entry name" value="ANTSNTHASEII"/>
</dbReference>
<evidence type="ECO:0000256" key="5">
    <source>
        <dbReference type="ARBA" id="ARBA00022840"/>
    </source>
</evidence>
<dbReference type="CDD" id="cd01742">
    <property type="entry name" value="GATase1_GMP_Synthase"/>
    <property type="match status" value="1"/>
</dbReference>
<feature type="non-terminal residue" evidence="9">
    <location>
        <position position="254"/>
    </location>
</feature>
<dbReference type="PANTHER" id="PTHR11922">
    <property type="entry name" value="GMP SYNTHASE-RELATED"/>
    <property type="match status" value="1"/>
</dbReference>
<reference evidence="9" key="1">
    <citation type="submission" date="2021-02" db="EMBL/GenBank/DDBJ databases">
        <authorList>
            <person name="Nowell W R."/>
        </authorList>
    </citation>
    <scope>NUCLEOTIDE SEQUENCE</scope>
</reference>
<protein>
    <recommendedName>
        <fullName evidence="8">GMPS ATP-PPase domain-containing protein</fullName>
    </recommendedName>
</protein>
<evidence type="ECO:0000256" key="6">
    <source>
        <dbReference type="ARBA" id="ARBA00022962"/>
    </source>
</evidence>